<name>A0AAV7N9W6_PLEWA</name>
<accession>A0AAV7N9W6</accession>
<organism evidence="1 2">
    <name type="scientific">Pleurodeles waltl</name>
    <name type="common">Iberian ribbed newt</name>
    <dbReference type="NCBI Taxonomy" id="8319"/>
    <lineage>
        <taxon>Eukaryota</taxon>
        <taxon>Metazoa</taxon>
        <taxon>Chordata</taxon>
        <taxon>Craniata</taxon>
        <taxon>Vertebrata</taxon>
        <taxon>Euteleostomi</taxon>
        <taxon>Amphibia</taxon>
        <taxon>Batrachia</taxon>
        <taxon>Caudata</taxon>
        <taxon>Salamandroidea</taxon>
        <taxon>Salamandridae</taxon>
        <taxon>Pleurodelinae</taxon>
        <taxon>Pleurodeles</taxon>
    </lineage>
</organism>
<dbReference type="AlphaFoldDB" id="A0AAV7N9W6"/>
<evidence type="ECO:0000313" key="2">
    <source>
        <dbReference type="Proteomes" id="UP001066276"/>
    </source>
</evidence>
<keyword evidence="2" id="KW-1185">Reference proteome</keyword>
<dbReference type="Proteomes" id="UP001066276">
    <property type="component" value="Chromosome 9"/>
</dbReference>
<protein>
    <submittedName>
        <fullName evidence="1">Uncharacterized protein</fullName>
    </submittedName>
</protein>
<gene>
    <name evidence="1" type="ORF">NDU88_008713</name>
</gene>
<comment type="caution">
    <text evidence="1">The sequence shown here is derived from an EMBL/GenBank/DDBJ whole genome shotgun (WGS) entry which is preliminary data.</text>
</comment>
<proteinExistence type="predicted"/>
<sequence length="73" mass="8537">MYGRAHTRAAFYLEMKSSETNMTPRDEEVRAVCHLAIRHKRRLCHLGLLAWDDTVPPWNPDIWQQVPCVGETM</sequence>
<dbReference type="EMBL" id="JANPWB010000013">
    <property type="protein sequence ID" value="KAJ1111377.1"/>
    <property type="molecule type" value="Genomic_DNA"/>
</dbReference>
<reference evidence="1" key="1">
    <citation type="journal article" date="2022" name="bioRxiv">
        <title>Sequencing and chromosome-scale assembly of the giantPleurodeles waltlgenome.</title>
        <authorList>
            <person name="Brown T."/>
            <person name="Elewa A."/>
            <person name="Iarovenko S."/>
            <person name="Subramanian E."/>
            <person name="Araus A.J."/>
            <person name="Petzold A."/>
            <person name="Susuki M."/>
            <person name="Suzuki K.-i.T."/>
            <person name="Hayashi T."/>
            <person name="Toyoda A."/>
            <person name="Oliveira C."/>
            <person name="Osipova E."/>
            <person name="Leigh N.D."/>
            <person name="Simon A."/>
            <person name="Yun M.H."/>
        </authorList>
    </citation>
    <scope>NUCLEOTIDE SEQUENCE</scope>
    <source>
        <strain evidence="1">20211129_DDA</strain>
        <tissue evidence="1">Liver</tissue>
    </source>
</reference>
<evidence type="ECO:0000313" key="1">
    <source>
        <dbReference type="EMBL" id="KAJ1111377.1"/>
    </source>
</evidence>